<dbReference type="PRINTS" id="PR00193">
    <property type="entry name" value="MYOSINHEAVY"/>
</dbReference>
<feature type="region of interest" description="Actin-binding" evidence="8">
    <location>
        <begin position="676"/>
        <end position="698"/>
    </location>
</feature>
<dbReference type="SMART" id="SM01132">
    <property type="entry name" value="DIL"/>
    <property type="match status" value="1"/>
</dbReference>
<feature type="binding site" evidence="8">
    <location>
        <begin position="201"/>
        <end position="208"/>
    </location>
    <ligand>
        <name>ATP</name>
        <dbReference type="ChEBI" id="CHEBI:30616"/>
    </ligand>
</feature>
<dbReference type="OrthoDB" id="6108017at2759"/>
<dbReference type="Gene3D" id="1.20.120.720">
    <property type="entry name" value="Myosin VI head, motor domain, U50 subdomain"/>
    <property type="match status" value="1"/>
</dbReference>
<dbReference type="Pfam" id="PF00612">
    <property type="entry name" value="IQ"/>
    <property type="match status" value="4"/>
</dbReference>
<evidence type="ECO:0000256" key="5">
    <source>
        <dbReference type="ARBA" id="ARBA00023123"/>
    </source>
</evidence>
<dbReference type="GO" id="GO:0051015">
    <property type="term" value="F:actin filament binding"/>
    <property type="evidence" value="ECO:0007669"/>
    <property type="project" value="TreeGrafter"/>
</dbReference>
<protein>
    <submittedName>
        <fullName evidence="13">Uncharacterized protein</fullName>
    </submittedName>
</protein>
<dbReference type="Gene3D" id="3.40.850.10">
    <property type="entry name" value="Kinesin motor domain"/>
    <property type="match status" value="1"/>
</dbReference>
<comment type="caution">
    <text evidence="13">The sequence shown here is derived from an EMBL/GenBank/DDBJ whole genome shotgun (WGS) entry which is preliminary data.</text>
</comment>
<dbReference type="SUPFAM" id="SSF52540">
    <property type="entry name" value="P-loop containing nucleoside triphosphate hydrolases"/>
    <property type="match status" value="2"/>
</dbReference>
<sequence>MSKEANVSITATQALEVYTKGTKAWFPDKEEGWVSASCLSKKIENDKVTLLFEDDTDSSREHIFESTLAIIEKTNGSTLPPLRNPPKMEYTDDLTNLSYLNEPAGNYVFLDKITLCNTDIKNQVLNTIRTRYMQHLIYTYSGIVLIAMNPFDRVSLYEPDIVQQYSGKRRGELEPHLFAIAEEAYRCMIREEINQTIVVSGESGAGKTVSAKFIMRYFATADDQEGSAKKKKKSDGAMTEVEEQILATNPIMEAFGNAKTSRNDNSSRFGKYIEIQFDKDANIIGAKIKTYLLERSRLIFQPEIERNYHIFYQLCAGAPTKEKKDYELGHYSEFHYLNQSGVGEIPGVDDAEEFEVTQKALSTVGLSVDLQWKIFRILAALLHIGNIKVTGRGDAMLSDTDPALLNATRLLGISTAEFRKWIVRKQIITRSEKIVTNLSPTQAHVVKDSVAKYIYSNLFDWLVGIINDSLSASDEESVKNFIGVLDIYGFEHFKKNSFEQFCINYANEKLQQQFNQHVFKLEQEEYMREKINWTFIEFSDNQKCIEMIEGKLGILSLLDEESRLPAGTDQGFCQKLYANFSAPEHKNYFKKPRFSSEAFTIAHYAHDVQYEAENFLEKNKDSVPDEHLQLLQNSEFSFLDEVLTKATANVASPVENKRKSMVVRKPTLGSIFKNSLINLMDTIGETNVHYIRCIKPNEAKIAWAFEAPMVLSQLRACGVLETIRISCLGYPSRWTFEEFADRYYALVSSSHWDPKANPDVRELCQVILDSCITDTDKYQVGETKIFFRAGQLAYLEKLRSDRFYACATVLQKNIRRFVYRQRYVRMRDMVIKLQAVTRRIIAQKELVQLRQERAAIIVQKNFRRFTARKEFLAKKDFATKLQRLIRARKARQEFERLRENNAAIQIQRLVRGVLARRWYQTQLQKVIFLQSCIRRRAARKQLLLLKADAKSADHFKEVSYKLENKVVELTQNVTSLKTEKKELVVKVSHLEKQVRYLTEKHEKMEKEAKTMELKLRENSVPKIEYDALMMEKEKISSEHTAAMEKISLLTIEMDSIRTQLKAEKQKNEELSKVEVPNNNEEITDLKSQIVALKAQLVKSMHTRQQQSSLPPIGIKSRTMSPSGNQRRLTPRLGDDSPILEKEDDIKPLRQNSVLTHRKVRRNSSAEVTGNIPRTSIDQVRKAELLNGGKTRPTSVGQSNTIAGGKSSVLDEISDDPEEEINAILRQEEPLREEFTVGLIHSLKISLPNEKNPPSQKEVLFPAHLISMCINGMWRIGYNRESENFLFSIMDTIQKQCLSYTGEDAFFSCAIWLTNVHELLSLIVQSESSIENNMQERGQTIGLREFEKLFQTIKFEMQCLEDNIFHVWMKEIKRKYSKMIIPAVIESQSLPGFVTNDSGRFFNKLLLGSTGPAYNMDDLLGLLNKVHMIMNCYFIEPSVINQVLTELLKMTGIMAFNDLLMRKNFSSWKRAMQIQYNITRLEEWCKSHGIPEGTLQLEHLMQATKLLQFKKATLEDIENIYDVCWILSPTQVQKLISQYHVADYENPIRPEILRAVAARVVSGDKSDMLLLDSVLIEETSAPYEVPGPREVKPTLYLPAWIHLKRIRRLTLLEEALAEKSDPARPLSGSATLVEEPTLLP</sequence>
<keyword evidence="2 8" id="KW-0547">Nucleotide-binding</keyword>
<feature type="domain" description="Myosin motor" evidence="12">
    <location>
        <begin position="108"/>
        <end position="800"/>
    </location>
</feature>
<dbReference type="SMART" id="SM00015">
    <property type="entry name" value="IQ"/>
    <property type="match status" value="6"/>
</dbReference>
<feature type="compositionally biased region" description="Polar residues" evidence="10">
    <location>
        <begin position="1117"/>
        <end position="1127"/>
    </location>
</feature>
<evidence type="ECO:0000259" key="12">
    <source>
        <dbReference type="PROSITE" id="PS51456"/>
    </source>
</evidence>
<dbReference type="InterPro" id="IPR046943">
    <property type="entry name" value="Fungal_Myo2/2A_CBD"/>
</dbReference>
<evidence type="ECO:0000313" key="13">
    <source>
        <dbReference type="EMBL" id="KAG2207368.1"/>
    </source>
</evidence>
<feature type="compositionally biased region" description="Basic and acidic residues" evidence="10">
    <location>
        <begin position="1132"/>
        <end position="1147"/>
    </location>
</feature>
<dbReference type="FunFam" id="1.10.10.820:FF:000001">
    <property type="entry name" value="Myosin heavy chain"/>
    <property type="match status" value="1"/>
</dbReference>
<dbReference type="GO" id="GO:0007015">
    <property type="term" value="P:actin filament organization"/>
    <property type="evidence" value="ECO:0007669"/>
    <property type="project" value="TreeGrafter"/>
</dbReference>
<dbReference type="InterPro" id="IPR001609">
    <property type="entry name" value="Myosin_head_motor_dom-like"/>
</dbReference>
<keyword evidence="14" id="KW-1185">Reference proteome</keyword>
<dbReference type="Pfam" id="PF01843">
    <property type="entry name" value="DIL"/>
    <property type="match status" value="1"/>
</dbReference>
<organism evidence="13 14">
    <name type="scientific">Mucor saturninus</name>
    <dbReference type="NCBI Taxonomy" id="64648"/>
    <lineage>
        <taxon>Eukaryota</taxon>
        <taxon>Fungi</taxon>
        <taxon>Fungi incertae sedis</taxon>
        <taxon>Mucoromycota</taxon>
        <taxon>Mucoromycotina</taxon>
        <taxon>Mucoromycetes</taxon>
        <taxon>Mucorales</taxon>
        <taxon>Mucorineae</taxon>
        <taxon>Mucoraceae</taxon>
        <taxon>Mucor</taxon>
    </lineage>
</organism>
<dbReference type="Pfam" id="PF00063">
    <property type="entry name" value="Myosin_head"/>
    <property type="match status" value="1"/>
</dbReference>
<accession>A0A8H7V8I9</accession>
<name>A0A8H7V8I9_9FUNG</name>
<evidence type="ECO:0000256" key="8">
    <source>
        <dbReference type="PROSITE-ProRule" id="PRU00782"/>
    </source>
</evidence>
<dbReference type="GO" id="GO:0005524">
    <property type="term" value="F:ATP binding"/>
    <property type="evidence" value="ECO:0007669"/>
    <property type="project" value="UniProtKB-UniRule"/>
</dbReference>
<evidence type="ECO:0000256" key="6">
    <source>
        <dbReference type="ARBA" id="ARBA00023175"/>
    </source>
</evidence>
<dbReference type="GO" id="GO:0016459">
    <property type="term" value="C:myosin complex"/>
    <property type="evidence" value="ECO:0007669"/>
    <property type="project" value="UniProtKB-KW"/>
</dbReference>
<dbReference type="InterPro" id="IPR036961">
    <property type="entry name" value="Kinesin_motor_dom_sf"/>
</dbReference>
<dbReference type="Gene3D" id="1.10.10.820">
    <property type="match status" value="1"/>
</dbReference>
<feature type="domain" description="Dilute" evidence="11">
    <location>
        <begin position="1282"/>
        <end position="1561"/>
    </location>
</feature>
<evidence type="ECO:0000256" key="9">
    <source>
        <dbReference type="SAM" id="Coils"/>
    </source>
</evidence>
<dbReference type="PANTHER" id="PTHR13140">
    <property type="entry name" value="MYOSIN"/>
    <property type="match status" value="1"/>
</dbReference>
<dbReference type="Gene3D" id="1.20.5.190">
    <property type="match status" value="3"/>
</dbReference>
<gene>
    <name evidence="13" type="ORF">INT47_006843</name>
</gene>
<evidence type="ECO:0000256" key="2">
    <source>
        <dbReference type="ARBA" id="ARBA00022741"/>
    </source>
</evidence>
<reference evidence="13" key="1">
    <citation type="submission" date="2020-12" db="EMBL/GenBank/DDBJ databases">
        <title>Metabolic potential, ecology and presence of endohyphal bacteria is reflected in genomic diversity of Mucoromycotina.</title>
        <authorList>
            <person name="Muszewska A."/>
            <person name="Okrasinska A."/>
            <person name="Steczkiewicz K."/>
            <person name="Drgas O."/>
            <person name="Orlowska M."/>
            <person name="Perlinska-Lenart U."/>
            <person name="Aleksandrzak-Piekarczyk T."/>
            <person name="Szatraj K."/>
            <person name="Zielenkiewicz U."/>
            <person name="Pilsyk S."/>
            <person name="Malc E."/>
            <person name="Mieczkowski P."/>
            <person name="Kruszewska J.S."/>
            <person name="Biernat P."/>
            <person name="Pawlowska J."/>
        </authorList>
    </citation>
    <scope>NUCLEOTIDE SEQUENCE</scope>
    <source>
        <strain evidence="13">WA0000017839</strain>
    </source>
</reference>
<feature type="region of interest" description="Disordered" evidence="10">
    <location>
        <begin position="1100"/>
        <end position="1209"/>
    </location>
</feature>
<feature type="coiled-coil region" evidence="9">
    <location>
        <begin position="966"/>
        <end position="1014"/>
    </location>
</feature>
<evidence type="ECO:0000256" key="3">
    <source>
        <dbReference type="ARBA" id="ARBA00022840"/>
    </source>
</evidence>
<evidence type="ECO:0000256" key="4">
    <source>
        <dbReference type="ARBA" id="ARBA00023054"/>
    </source>
</evidence>
<dbReference type="PROSITE" id="PS51126">
    <property type="entry name" value="DILUTE"/>
    <property type="match status" value="1"/>
</dbReference>
<dbReference type="GO" id="GO:0016020">
    <property type="term" value="C:membrane"/>
    <property type="evidence" value="ECO:0007669"/>
    <property type="project" value="TreeGrafter"/>
</dbReference>
<feature type="compositionally biased region" description="Polar residues" evidence="10">
    <location>
        <begin position="1162"/>
        <end position="1177"/>
    </location>
</feature>
<dbReference type="InterPro" id="IPR002710">
    <property type="entry name" value="Dilute_dom"/>
</dbReference>
<dbReference type="Proteomes" id="UP000603453">
    <property type="component" value="Unassembled WGS sequence"/>
</dbReference>
<feature type="compositionally biased region" description="Polar residues" evidence="10">
    <location>
        <begin position="1191"/>
        <end position="1201"/>
    </location>
</feature>
<dbReference type="PANTHER" id="PTHR13140:SF706">
    <property type="entry name" value="DILUTE CLASS UNCONVENTIONAL MYOSIN, ISOFORM C"/>
    <property type="match status" value="1"/>
</dbReference>
<dbReference type="GO" id="GO:0005737">
    <property type="term" value="C:cytoplasm"/>
    <property type="evidence" value="ECO:0007669"/>
    <property type="project" value="TreeGrafter"/>
</dbReference>
<dbReference type="Gene3D" id="6.20.240.20">
    <property type="match status" value="1"/>
</dbReference>
<dbReference type="PROSITE" id="PS51456">
    <property type="entry name" value="MYOSIN_MOTOR"/>
    <property type="match status" value="1"/>
</dbReference>
<evidence type="ECO:0000256" key="1">
    <source>
        <dbReference type="ARBA" id="ARBA00008314"/>
    </source>
</evidence>
<keyword evidence="7 8" id="KW-0009">Actin-binding</keyword>
<dbReference type="InterPro" id="IPR036103">
    <property type="entry name" value="MYSc_Myo5"/>
</dbReference>
<evidence type="ECO:0000313" key="14">
    <source>
        <dbReference type="Proteomes" id="UP000603453"/>
    </source>
</evidence>
<keyword evidence="3 8" id="KW-0067">ATP-binding</keyword>
<dbReference type="CDD" id="cd01380">
    <property type="entry name" value="MYSc_Myo5"/>
    <property type="match status" value="1"/>
</dbReference>
<dbReference type="Gene3D" id="1.20.58.530">
    <property type="match status" value="1"/>
</dbReference>
<evidence type="ECO:0000256" key="10">
    <source>
        <dbReference type="SAM" id="MobiDB-lite"/>
    </source>
</evidence>
<evidence type="ECO:0000256" key="7">
    <source>
        <dbReference type="ARBA" id="ARBA00023203"/>
    </source>
</evidence>
<evidence type="ECO:0000259" key="11">
    <source>
        <dbReference type="PROSITE" id="PS51126"/>
    </source>
</evidence>
<proteinExistence type="inferred from homology"/>
<dbReference type="EMBL" id="JAEPRD010000025">
    <property type="protein sequence ID" value="KAG2207368.1"/>
    <property type="molecule type" value="Genomic_DNA"/>
</dbReference>
<dbReference type="InterPro" id="IPR027417">
    <property type="entry name" value="P-loop_NTPase"/>
</dbReference>
<keyword evidence="5 8" id="KW-0518">Myosin</keyword>
<comment type="similarity">
    <text evidence="1 8">Belongs to the TRAFAC class myosin-kinesin ATPase superfamily. Myosin family.</text>
</comment>
<dbReference type="SUPFAM" id="SSF50084">
    <property type="entry name" value="Myosin S1 fragment, N-terminal domain"/>
    <property type="match status" value="1"/>
</dbReference>
<keyword evidence="6 8" id="KW-0505">Motor protein</keyword>
<keyword evidence="4 9" id="KW-0175">Coiled coil</keyword>
<dbReference type="PROSITE" id="PS50096">
    <property type="entry name" value="IQ"/>
    <property type="match status" value="4"/>
</dbReference>
<dbReference type="SMART" id="SM00242">
    <property type="entry name" value="MYSc"/>
    <property type="match status" value="1"/>
</dbReference>
<dbReference type="GO" id="GO:0000146">
    <property type="term" value="F:microfilament motor activity"/>
    <property type="evidence" value="ECO:0007669"/>
    <property type="project" value="TreeGrafter"/>
</dbReference>
<dbReference type="InterPro" id="IPR000048">
    <property type="entry name" value="IQ_motif_EF-hand-BS"/>
</dbReference>
<dbReference type="CDD" id="cd15480">
    <property type="entry name" value="fMyo2p_CBD"/>
    <property type="match status" value="1"/>
</dbReference>